<evidence type="ECO:0000313" key="2">
    <source>
        <dbReference type="EMBL" id="SMO95214.1"/>
    </source>
</evidence>
<dbReference type="Proteomes" id="UP000319040">
    <property type="component" value="Unassembled WGS sequence"/>
</dbReference>
<proteinExistence type="predicted"/>
<feature type="domain" description="Cthe-2314-like HEPN" evidence="1">
    <location>
        <begin position="76"/>
        <end position="176"/>
    </location>
</feature>
<dbReference type="Pfam" id="PF18730">
    <property type="entry name" value="HEPN_Cthe2314"/>
    <property type="match status" value="1"/>
</dbReference>
<gene>
    <name evidence="2" type="ORF">SAMN06265379_1281</name>
</gene>
<keyword evidence="3" id="KW-1185">Reference proteome</keyword>
<dbReference type="EMBL" id="FXTB01000028">
    <property type="protein sequence ID" value="SMO95214.1"/>
    <property type="molecule type" value="Genomic_DNA"/>
</dbReference>
<protein>
    <recommendedName>
        <fullName evidence="1">Cthe-2314-like HEPN domain-containing protein</fullName>
    </recommendedName>
</protein>
<dbReference type="AlphaFoldDB" id="A0A521FGU9"/>
<dbReference type="InterPro" id="IPR041394">
    <property type="entry name" value="HEPN_Cthe2314"/>
</dbReference>
<sequence>MRTINRFEELDFFKTLVPILQNYISHQEFDKIVTKQTKFEKYNIDILLSASNITECLDQINYTIDLLSGYKSKKDSTMNRHDYIVFILENFYLRITSIFDRILRFTNVVFEIGLPERECKESTIIKNDKIKGSTLSSSMKKLDKFIEKYRYSRNRIAHSESYNEKRLADIQGFYIALDSDNNKDLELYKNFYKRIADEFVQEKKNELRKVADELEGLLRDFFTEITPYVIRKGNEYKKN</sequence>
<organism evidence="2 3">
    <name type="scientific">Saccharicrinis carchari</name>
    <dbReference type="NCBI Taxonomy" id="1168039"/>
    <lineage>
        <taxon>Bacteria</taxon>
        <taxon>Pseudomonadati</taxon>
        <taxon>Bacteroidota</taxon>
        <taxon>Bacteroidia</taxon>
        <taxon>Marinilabiliales</taxon>
        <taxon>Marinilabiliaceae</taxon>
        <taxon>Saccharicrinis</taxon>
    </lineage>
</organism>
<accession>A0A521FGU9</accession>
<name>A0A521FGU9_SACCC</name>
<dbReference type="RefSeq" id="WP_142534864.1">
    <property type="nucleotide sequence ID" value="NZ_FXTB01000028.1"/>
</dbReference>
<reference evidence="2 3" key="1">
    <citation type="submission" date="2017-05" db="EMBL/GenBank/DDBJ databases">
        <authorList>
            <person name="Varghese N."/>
            <person name="Submissions S."/>
        </authorList>
    </citation>
    <scope>NUCLEOTIDE SEQUENCE [LARGE SCALE GENOMIC DNA]</scope>
    <source>
        <strain evidence="2 3">DSM 27040</strain>
    </source>
</reference>
<evidence type="ECO:0000313" key="3">
    <source>
        <dbReference type="Proteomes" id="UP000319040"/>
    </source>
</evidence>
<evidence type="ECO:0000259" key="1">
    <source>
        <dbReference type="Pfam" id="PF18730"/>
    </source>
</evidence>
<dbReference type="OrthoDB" id="7068403at2"/>